<dbReference type="PANTHER" id="PTHR38471:SF2">
    <property type="entry name" value="FOUR HELIX BUNDLE PROTEIN"/>
    <property type="match status" value="1"/>
</dbReference>
<evidence type="ECO:0000313" key="2">
    <source>
        <dbReference type="Proteomes" id="UP000178538"/>
    </source>
</evidence>
<dbReference type="NCBIfam" id="TIGR02436">
    <property type="entry name" value="four helix bundle protein"/>
    <property type="match status" value="1"/>
</dbReference>
<accession>A0A1G2SY48</accession>
<dbReference type="Proteomes" id="UP000178538">
    <property type="component" value="Unassembled WGS sequence"/>
</dbReference>
<dbReference type="AlphaFoldDB" id="A0A1G2SY48"/>
<comment type="caution">
    <text evidence="1">The sequence shown here is derived from an EMBL/GenBank/DDBJ whole genome shotgun (WGS) entry which is preliminary data.</text>
</comment>
<dbReference type="STRING" id="1802737.A2832_02155"/>
<protein>
    <submittedName>
        <fullName evidence="1">Four helix bundle protein</fullName>
    </submittedName>
</protein>
<dbReference type="Gene3D" id="1.20.1440.60">
    <property type="entry name" value="23S rRNA-intervening sequence"/>
    <property type="match status" value="1"/>
</dbReference>
<dbReference type="PANTHER" id="PTHR38471">
    <property type="entry name" value="FOUR HELIX BUNDLE PROTEIN"/>
    <property type="match status" value="1"/>
</dbReference>
<dbReference type="Pfam" id="PF05635">
    <property type="entry name" value="23S_rRNA_IVP"/>
    <property type="match status" value="1"/>
</dbReference>
<dbReference type="InterPro" id="IPR012657">
    <property type="entry name" value="23S_rRNA-intervening_sequence"/>
</dbReference>
<organism evidence="1 2">
    <name type="scientific">Candidatus Zambryskibacteria bacterium RIFCSPHIGHO2_01_FULL_44_22b</name>
    <dbReference type="NCBI Taxonomy" id="1802737"/>
    <lineage>
        <taxon>Bacteria</taxon>
        <taxon>Candidatus Zambryskiibacteriota</taxon>
    </lineage>
</organism>
<proteinExistence type="predicted"/>
<reference evidence="1 2" key="1">
    <citation type="journal article" date="2016" name="Nat. Commun.">
        <title>Thousands of microbial genomes shed light on interconnected biogeochemical processes in an aquifer system.</title>
        <authorList>
            <person name="Anantharaman K."/>
            <person name="Brown C.T."/>
            <person name="Hug L.A."/>
            <person name="Sharon I."/>
            <person name="Castelle C.J."/>
            <person name="Probst A.J."/>
            <person name="Thomas B.C."/>
            <person name="Singh A."/>
            <person name="Wilkins M.J."/>
            <person name="Karaoz U."/>
            <person name="Brodie E.L."/>
            <person name="Williams K.H."/>
            <person name="Hubbard S.S."/>
            <person name="Banfield J.F."/>
        </authorList>
    </citation>
    <scope>NUCLEOTIDE SEQUENCE [LARGE SCALE GENOMIC DNA]</scope>
</reference>
<dbReference type="EMBL" id="MHVG01000023">
    <property type="protein sequence ID" value="OHA89915.1"/>
    <property type="molecule type" value="Genomic_DNA"/>
</dbReference>
<sequence length="137" mass="15986">MENNIKKPIKSFRDLDVYQTSYRAMLVVHQEVLPKLPTSEKYDLVDQLSRSSKAVPRLIAEGHSKRHQKAGFQKYIDDAHAEANETIVGLEQCRDLYKLDTKFCADLVDTYDKIARQLFNLAEAWDKFKSRRRKTLP</sequence>
<dbReference type="InterPro" id="IPR036583">
    <property type="entry name" value="23S_rRNA_IVS_sf"/>
</dbReference>
<evidence type="ECO:0000313" key="1">
    <source>
        <dbReference type="EMBL" id="OHA89915.1"/>
    </source>
</evidence>
<dbReference type="SUPFAM" id="SSF158446">
    <property type="entry name" value="IVS-encoded protein-like"/>
    <property type="match status" value="1"/>
</dbReference>
<gene>
    <name evidence="1" type="ORF">A2832_02155</name>
</gene>
<name>A0A1G2SY48_9BACT</name>